<proteinExistence type="predicted"/>
<gene>
    <name evidence="4" type="ORF">AXG55_12425</name>
</gene>
<organism evidence="4 5">
    <name type="scientific">Silvanigrella aquatica</name>
    <dbReference type="NCBI Taxonomy" id="1915309"/>
    <lineage>
        <taxon>Bacteria</taxon>
        <taxon>Pseudomonadati</taxon>
        <taxon>Bdellovibrionota</taxon>
        <taxon>Oligoflexia</taxon>
        <taxon>Silvanigrellales</taxon>
        <taxon>Silvanigrellaceae</taxon>
        <taxon>Silvanigrella</taxon>
    </lineage>
</organism>
<dbReference type="Proteomes" id="UP000184731">
    <property type="component" value="Chromosome"/>
</dbReference>
<dbReference type="AlphaFoldDB" id="A0A1L4D380"/>
<dbReference type="KEGG" id="saqi:AXG55_12425"/>
<dbReference type="Gene3D" id="3.90.1150.10">
    <property type="entry name" value="Aspartate Aminotransferase, domain 1"/>
    <property type="match status" value="1"/>
</dbReference>
<dbReference type="STRING" id="1915309.AXG55_12425"/>
<dbReference type="EMBL" id="CP017834">
    <property type="protein sequence ID" value="APJ04665.1"/>
    <property type="molecule type" value="Genomic_DNA"/>
</dbReference>
<keyword evidence="2" id="KW-0808">Transferase</keyword>
<dbReference type="GO" id="GO:0016740">
    <property type="term" value="F:transferase activity"/>
    <property type="evidence" value="ECO:0007669"/>
    <property type="project" value="UniProtKB-KW"/>
</dbReference>
<evidence type="ECO:0000259" key="3">
    <source>
        <dbReference type="Pfam" id="PF00155"/>
    </source>
</evidence>
<feature type="domain" description="Aminotransferase class I/classII large" evidence="3">
    <location>
        <begin position="41"/>
        <end position="401"/>
    </location>
</feature>
<accession>A0A1L4D380</accession>
<dbReference type="SUPFAM" id="SSF53383">
    <property type="entry name" value="PLP-dependent transferases"/>
    <property type="match status" value="1"/>
</dbReference>
<dbReference type="PANTHER" id="PTHR13693">
    <property type="entry name" value="CLASS II AMINOTRANSFERASE/8-AMINO-7-OXONONANOATE SYNTHASE"/>
    <property type="match status" value="1"/>
</dbReference>
<dbReference type="InterPro" id="IPR050087">
    <property type="entry name" value="AON_synthase_class-II"/>
</dbReference>
<evidence type="ECO:0000313" key="5">
    <source>
        <dbReference type="Proteomes" id="UP000184731"/>
    </source>
</evidence>
<dbReference type="Pfam" id="PF00155">
    <property type="entry name" value="Aminotran_1_2"/>
    <property type="match status" value="1"/>
</dbReference>
<sequence>MSFEYLNEVWKYSNELTHKASNYRTIFPYYEKTHKDYNINFDFSSNDYLGLRNDQRIIDAGYQSALKYGAGSGASRMIMQTDFSLEEVEKLFSQFIDYKYSLFFSSGYVANLSLFDTLAPFSWEESSFEQHIFIDHMSHSSLFYGLRNSKIKYDYYKHNDYKHLEFKLKSSKLSQSSAKIIVTESLFSMDGDYSNPYKLFEICKKFGAALIIDETHTLGAYGEKGSWILQYPFLKPYILASVFGCGKAVGVSGGFITTDHFEFKERIFQKSRFILQSTAVSPFITGAVKKSLEIIFSNEGILKRNLLRKNIQYLNSKLKVHYNEKSEFKLIENYLSSSASNIIPIIYHDSAKIIEKEKFFLKNGILLKCIRPPSVPRGTSRFRVILRSNHSKQDLDILLNYLFEL</sequence>
<dbReference type="GO" id="GO:0030170">
    <property type="term" value="F:pyridoxal phosphate binding"/>
    <property type="evidence" value="ECO:0007669"/>
    <property type="project" value="InterPro"/>
</dbReference>
<dbReference type="InterPro" id="IPR004839">
    <property type="entry name" value="Aminotransferase_I/II_large"/>
</dbReference>
<evidence type="ECO:0000256" key="1">
    <source>
        <dbReference type="ARBA" id="ARBA00001933"/>
    </source>
</evidence>
<dbReference type="RefSeq" id="WP_148698419.1">
    <property type="nucleotide sequence ID" value="NZ_CP017834.1"/>
</dbReference>
<reference evidence="4 5" key="1">
    <citation type="submission" date="2016-10" db="EMBL/GenBank/DDBJ databases">
        <title>Silvanigrella aquatica sp. nov., isolated from a freshwater lake located in the Black Forest, Germany, description of Silvanigrellaceae fam. nov., Silvanigrellales ord. nov., reclassification of the order Bdellovibrionales in the class Oligoflexia, reclassification of the families Bacteriovoracaceae and Halobacteriovoraceae in the new order Bacteriovoracales ord. nov., and reclassification of the family Pseudobacteriovoracaceae in the order Oligoflexiales.</title>
        <authorList>
            <person name="Hahn M.W."/>
            <person name="Schmidt J."/>
            <person name="Koll U."/>
            <person name="Rohde M."/>
            <person name="Verbag S."/>
            <person name="Pitt A."/>
            <person name="Nakai R."/>
            <person name="Naganuma T."/>
            <person name="Lang E."/>
        </authorList>
    </citation>
    <scope>NUCLEOTIDE SEQUENCE [LARGE SCALE GENOMIC DNA]</scope>
    <source>
        <strain evidence="4 5">MWH-Nonnen-W8red</strain>
    </source>
</reference>
<evidence type="ECO:0000256" key="2">
    <source>
        <dbReference type="ARBA" id="ARBA00022679"/>
    </source>
</evidence>
<dbReference type="Gene3D" id="3.40.640.10">
    <property type="entry name" value="Type I PLP-dependent aspartate aminotransferase-like (Major domain)"/>
    <property type="match status" value="1"/>
</dbReference>
<name>A0A1L4D380_9BACT</name>
<evidence type="ECO:0000313" key="4">
    <source>
        <dbReference type="EMBL" id="APJ04665.1"/>
    </source>
</evidence>
<protein>
    <recommendedName>
        <fullName evidence="3">Aminotransferase class I/classII large domain-containing protein</fullName>
    </recommendedName>
</protein>
<dbReference type="InterPro" id="IPR015421">
    <property type="entry name" value="PyrdxlP-dep_Trfase_major"/>
</dbReference>
<dbReference type="InterPro" id="IPR015422">
    <property type="entry name" value="PyrdxlP-dep_Trfase_small"/>
</dbReference>
<dbReference type="InterPro" id="IPR015424">
    <property type="entry name" value="PyrdxlP-dep_Trfase"/>
</dbReference>
<dbReference type="OrthoDB" id="9807157at2"/>
<keyword evidence="5" id="KW-1185">Reference proteome</keyword>
<comment type="cofactor">
    <cofactor evidence="1">
        <name>pyridoxal 5'-phosphate</name>
        <dbReference type="ChEBI" id="CHEBI:597326"/>
    </cofactor>
</comment>